<dbReference type="Proteomes" id="UP000462621">
    <property type="component" value="Unassembled WGS sequence"/>
</dbReference>
<keyword evidence="6" id="KW-1185">Reference proteome</keyword>
<dbReference type="InterPro" id="IPR025736">
    <property type="entry name" value="PucR_C-HTH_dom"/>
</dbReference>
<dbReference type="InterPro" id="IPR008599">
    <property type="entry name" value="Diacid_rec"/>
</dbReference>
<accession>A0A7X4LPR1</accession>
<sequence length="371" mass="42293">MQLNEYTANKIVERSYSIVGLPINVMNHEGVIIASSDVSRVHTFHDGALEVLMTGKVVKLSSDTALLRKGAKEGINIPIYFKRDIIGVIGVNGPLDVVEELAHLVSMATELILENLDLMSKIHTVSKHKEDLLELLIQEKHADKEYVSNIADFVKYDLSPAKVVGILKINSSDPISTALFQELVEEIYLYEKSLLVSTLSVFQREIVILKNDDKDKHTWLKELVRYLENHKGLSIRGAFGSVFPGLNGIALSYQTARLALDNRIDSRKKVVMYDDNVFKYQFCTLEDKEWVRHQLRLPLTQLENVDSNLVLILTMKTYLSQNCDQPKTCKQLGIHRNTLRYRLAKIESVTSLDFNRLDDLFKIYTAITYYS</sequence>
<dbReference type="Gene3D" id="1.10.10.2840">
    <property type="entry name" value="PucR C-terminal helix-turn-helix domain"/>
    <property type="match status" value="1"/>
</dbReference>
<dbReference type="EMBL" id="WEKT01000076">
    <property type="protein sequence ID" value="MZI95883.1"/>
    <property type="molecule type" value="Genomic_DNA"/>
</dbReference>
<dbReference type="RefSeq" id="WP_161158379.1">
    <property type="nucleotide sequence ID" value="NZ_WEKT01000076.1"/>
</dbReference>
<feature type="domain" description="PucR C-terminal helix-turn-helix" evidence="3">
    <location>
        <begin position="311"/>
        <end position="367"/>
    </location>
</feature>
<proteinExistence type="inferred from homology"/>
<name>A0A7X4LPR1_9VIBR</name>
<comment type="caution">
    <text evidence="5">The sequence shown here is derived from an EMBL/GenBank/DDBJ whole genome shotgun (WGS) entry which is preliminary data.</text>
</comment>
<dbReference type="InterPro" id="IPR042070">
    <property type="entry name" value="PucR_C-HTH_sf"/>
</dbReference>
<reference evidence="5 6" key="1">
    <citation type="submission" date="2019-10" db="EMBL/GenBank/DDBJ databases">
        <title>Vibrio sp. nov. isolated from a shrimp pond.</title>
        <authorList>
            <person name="Gomez-Gil B."/>
            <person name="Enciso-Ibarra J."/>
            <person name="Enciso-Ibarra K."/>
            <person name="Bolan-Mejia C."/>
        </authorList>
    </citation>
    <scope>NUCLEOTIDE SEQUENCE [LARGE SCALE GENOMIC DNA]</scope>
    <source>
        <strain evidence="5 6">CAIM 722</strain>
    </source>
</reference>
<protein>
    <recommendedName>
        <fullName evidence="7">Sugar diacid utilization regulator SdaR</fullName>
    </recommendedName>
</protein>
<evidence type="ECO:0000313" key="6">
    <source>
        <dbReference type="Proteomes" id="UP000462621"/>
    </source>
</evidence>
<dbReference type="Pfam" id="PF13556">
    <property type="entry name" value="HTH_30"/>
    <property type="match status" value="1"/>
</dbReference>
<evidence type="ECO:0000313" key="5">
    <source>
        <dbReference type="EMBL" id="MZI95883.1"/>
    </source>
</evidence>
<dbReference type="InterPro" id="IPR041522">
    <property type="entry name" value="CdaR_GGDEF"/>
</dbReference>
<gene>
    <name evidence="5" type="ORF">F9817_22105</name>
</gene>
<dbReference type="PANTHER" id="PTHR33744">
    <property type="entry name" value="CARBOHYDRATE DIACID REGULATOR"/>
    <property type="match status" value="1"/>
</dbReference>
<evidence type="ECO:0008006" key="7">
    <source>
        <dbReference type="Google" id="ProtNLM"/>
    </source>
</evidence>
<evidence type="ECO:0000259" key="3">
    <source>
        <dbReference type="Pfam" id="PF13556"/>
    </source>
</evidence>
<dbReference type="AlphaFoldDB" id="A0A7X4LPR1"/>
<evidence type="ECO:0000256" key="1">
    <source>
        <dbReference type="ARBA" id="ARBA00006754"/>
    </source>
</evidence>
<dbReference type="Pfam" id="PF17853">
    <property type="entry name" value="GGDEF_2"/>
    <property type="match status" value="1"/>
</dbReference>
<feature type="domain" description="CdaR GGDEF-like" evidence="4">
    <location>
        <begin position="146"/>
        <end position="261"/>
    </location>
</feature>
<organism evidence="5 6">
    <name type="scientific">Vibrio eleionomae</name>
    <dbReference type="NCBI Taxonomy" id="2653505"/>
    <lineage>
        <taxon>Bacteria</taxon>
        <taxon>Pseudomonadati</taxon>
        <taxon>Pseudomonadota</taxon>
        <taxon>Gammaproteobacteria</taxon>
        <taxon>Vibrionales</taxon>
        <taxon>Vibrionaceae</taxon>
        <taxon>Vibrio</taxon>
    </lineage>
</organism>
<feature type="domain" description="Putative sugar diacid recognition" evidence="2">
    <location>
        <begin position="3"/>
        <end position="133"/>
    </location>
</feature>
<evidence type="ECO:0000259" key="4">
    <source>
        <dbReference type="Pfam" id="PF17853"/>
    </source>
</evidence>
<dbReference type="PANTHER" id="PTHR33744:SF15">
    <property type="entry name" value="CARBOHYDRATE DIACID REGULATOR"/>
    <property type="match status" value="1"/>
</dbReference>
<dbReference type="Pfam" id="PF05651">
    <property type="entry name" value="Diacid_rec"/>
    <property type="match status" value="1"/>
</dbReference>
<comment type="similarity">
    <text evidence="1">Belongs to the CdaR family.</text>
</comment>
<evidence type="ECO:0000259" key="2">
    <source>
        <dbReference type="Pfam" id="PF05651"/>
    </source>
</evidence>
<dbReference type="InterPro" id="IPR051448">
    <property type="entry name" value="CdaR-like_regulators"/>
</dbReference>